<gene>
    <name evidence="2" type="ORF">VKT23_010829</name>
</gene>
<evidence type="ECO:0000256" key="1">
    <source>
        <dbReference type="SAM" id="MobiDB-lite"/>
    </source>
</evidence>
<organism evidence="2 3">
    <name type="scientific">Marasmiellus scandens</name>
    <dbReference type="NCBI Taxonomy" id="2682957"/>
    <lineage>
        <taxon>Eukaryota</taxon>
        <taxon>Fungi</taxon>
        <taxon>Dikarya</taxon>
        <taxon>Basidiomycota</taxon>
        <taxon>Agaricomycotina</taxon>
        <taxon>Agaricomycetes</taxon>
        <taxon>Agaricomycetidae</taxon>
        <taxon>Agaricales</taxon>
        <taxon>Marasmiineae</taxon>
        <taxon>Omphalotaceae</taxon>
        <taxon>Marasmiellus</taxon>
    </lineage>
</organism>
<feature type="compositionally biased region" description="Polar residues" evidence="1">
    <location>
        <begin position="57"/>
        <end position="68"/>
    </location>
</feature>
<evidence type="ECO:0000313" key="2">
    <source>
        <dbReference type="EMBL" id="KAK7455797.1"/>
    </source>
</evidence>
<dbReference type="Proteomes" id="UP001498398">
    <property type="component" value="Unassembled WGS sequence"/>
</dbReference>
<name>A0ABR1JCZ6_9AGAR</name>
<keyword evidence="3" id="KW-1185">Reference proteome</keyword>
<comment type="caution">
    <text evidence="2">The sequence shown here is derived from an EMBL/GenBank/DDBJ whole genome shotgun (WGS) entry which is preliminary data.</text>
</comment>
<protein>
    <submittedName>
        <fullName evidence="2">Uncharacterized protein</fullName>
    </submittedName>
</protein>
<feature type="compositionally biased region" description="Low complexity" evidence="1">
    <location>
        <begin position="41"/>
        <end position="50"/>
    </location>
</feature>
<reference evidence="2 3" key="1">
    <citation type="submission" date="2024-01" db="EMBL/GenBank/DDBJ databases">
        <title>A draft genome for the cacao thread blight pathogen Marasmiellus scandens.</title>
        <authorList>
            <person name="Baruah I.K."/>
            <person name="Leung J."/>
            <person name="Bukari Y."/>
            <person name="Amoako-Attah I."/>
            <person name="Meinhardt L.W."/>
            <person name="Bailey B.A."/>
            <person name="Cohen S.P."/>
        </authorList>
    </citation>
    <scope>NUCLEOTIDE SEQUENCE [LARGE SCALE GENOMIC DNA]</scope>
    <source>
        <strain evidence="2 3">GH-19</strain>
    </source>
</reference>
<feature type="compositionally biased region" description="Low complexity" evidence="1">
    <location>
        <begin position="13"/>
        <end position="22"/>
    </location>
</feature>
<accession>A0ABR1JCZ6</accession>
<feature type="region of interest" description="Disordered" evidence="1">
    <location>
        <begin position="1"/>
        <end position="81"/>
    </location>
</feature>
<sequence length="205" mass="21979">MTESTVPLIAPISSSANDAVSDSDSDSQPPPLEQSNSVETLAESLASASLRADGETVETTWQTDNASDSQEDDQGAPPPYTATAQAALDAMVPGRGLPYVPTTILGGPAVVQPSDDVLVRLYAEATVPPLLPPYDARLAKKRCHLIARGRPAFDGDTGYGLFWQWPEVHSRVNGVSSNSHQAFEYADAYLQYYRMRASGQLKTLP</sequence>
<evidence type="ECO:0000313" key="3">
    <source>
        <dbReference type="Proteomes" id="UP001498398"/>
    </source>
</evidence>
<dbReference type="EMBL" id="JBANRG010000022">
    <property type="protein sequence ID" value="KAK7455797.1"/>
    <property type="molecule type" value="Genomic_DNA"/>
</dbReference>
<proteinExistence type="predicted"/>